<dbReference type="Proteomes" id="UP001141327">
    <property type="component" value="Unassembled WGS sequence"/>
</dbReference>
<feature type="region of interest" description="Disordered" evidence="1">
    <location>
        <begin position="1"/>
        <end position="53"/>
    </location>
</feature>
<keyword evidence="3" id="KW-1185">Reference proteome</keyword>
<accession>A0ABQ8U4N3</accession>
<sequence length="222" mass="25079">MSGPSTAAAAAAPYRPLSKLSKHEKMLQSLSDPKWTEPVRRGPGGAKPKPTAEEAWTHFETAARSYFLTDWRGRPDEQIASRNNVAKYVISYSKALARKYRKAPKTPRYRMNDAEKERVKRVYHEAKAAAIAKYGDPMRLEPKSEARKDLMKQVNKDALSAVAAVSAVIRRESGKQAGFGVRTYPDMGPNFYRDMPPTVLTEEEQAQIAEARDRAWENRIHM</sequence>
<evidence type="ECO:0000256" key="1">
    <source>
        <dbReference type="SAM" id="MobiDB-lite"/>
    </source>
</evidence>
<organism evidence="2 3">
    <name type="scientific">Paratrimastix pyriformis</name>
    <dbReference type="NCBI Taxonomy" id="342808"/>
    <lineage>
        <taxon>Eukaryota</taxon>
        <taxon>Metamonada</taxon>
        <taxon>Preaxostyla</taxon>
        <taxon>Paratrimastigidae</taxon>
        <taxon>Paratrimastix</taxon>
    </lineage>
</organism>
<gene>
    <name evidence="2" type="ORF">PAPYR_11032</name>
</gene>
<proteinExistence type="predicted"/>
<protein>
    <submittedName>
        <fullName evidence="2">Uncharacterized protein</fullName>
    </submittedName>
</protein>
<dbReference type="EMBL" id="JAPMOS010000167">
    <property type="protein sequence ID" value="KAJ4454304.1"/>
    <property type="molecule type" value="Genomic_DNA"/>
</dbReference>
<comment type="caution">
    <text evidence="2">The sequence shown here is derived from an EMBL/GenBank/DDBJ whole genome shotgun (WGS) entry which is preliminary data.</text>
</comment>
<evidence type="ECO:0000313" key="3">
    <source>
        <dbReference type="Proteomes" id="UP001141327"/>
    </source>
</evidence>
<reference evidence="2" key="1">
    <citation type="journal article" date="2022" name="bioRxiv">
        <title>Genomics of Preaxostyla Flagellates Illuminates Evolutionary Transitions and the Path Towards Mitochondrial Loss.</title>
        <authorList>
            <person name="Novak L.V.F."/>
            <person name="Treitli S.C."/>
            <person name="Pyrih J."/>
            <person name="Halakuc P."/>
            <person name="Pipaliya S.V."/>
            <person name="Vacek V."/>
            <person name="Brzon O."/>
            <person name="Soukal P."/>
            <person name="Eme L."/>
            <person name="Dacks J.B."/>
            <person name="Karnkowska A."/>
            <person name="Elias M."/>
            <person name="Hampl V."/>
        </authorList>
    </citation>
    <scope>NUCLEOTIDE SEQUENCE</scope>
    <source>
        <strain evidence="2">RCP-MX</strain>
    </source>
</reference>
<name>A0ABQ8U4N3_9EUKA</name>
<evidence type="ECO:0000313" key="2">
    <source>
        <dbReference type="EMBL" id="KAJ4454304.1"/>
    </source>
</evidence>